<protein>
    <recommendedName>
        <fullName evidence="3">Bulb-type lectin domain-containing protein</fullName>
    </recommendedName>
</protein>
<dbReference type="PROSITE" id="PS51257">
    <property type="entry name" value="PROKAR_LIPOPROTEIN"/>
    <property type="match status" value="1"/>
</dbReference>
<dbReference type="OrthoDB" id="5726170at2"/>
<sequence>MRLIKATVLLAITLAVTSCKKDPFATKGSGEVKRNNLTVHVSDTCTSPVILWEKATINTSAANVASASSATIDRNNNLYVAGIFRGTVDIDPGPGIFNLTGKGAYVQKLDVNGKFIGARQVPLDYEDYNIPLLYYEKGFTDVDVDAGGNVILTTFAKGLVNIYKAGSSGNQIFQLTLRSAGESPVQTAVDSKGDLIIIGSYGGPDKERFDIDPGTGVYNTPASGSGIYVLKLNSGGKFQYARFYTDLTRIWDLKIDKADNLYAVGLAYENNKGIYHSFIKADRKGNILLNKFSPSDNLYTPVSVDNSGNIFMGIESVPKKYNAQGNLLWATNFTYDDVALWIHAFSGDNKGNMYVATGTYWDNDESVFIKYNDKGQELWRGAIPGVTDALRDPMFIVPDSQDNIILVISGSPPGGGGATRIIKYQACR</sequence>
<comment type="caution">
    <text evidence="1">The sequence shown here is derived from an EMBL/GenBank/DDBJ whole genome shotgun (WGS) entry which is preliminary data.</text>
</comment>
<name>A0A367GQL9_9SPHI</name>
<dbReference type="RefSeq" id="WP_114004657.1">
    <property type="nucleotide sequence ID" value="NZ_QGDC01000003.1"/>
</dbReference>
<organism evidence="1 2">
    <name type="scientific">Mucilaginibacter hurinus</name>
    <dbReference type="NCBI Taxonomy" id="2201324"/>
    <lineage>
        <taxon>Bacteria</taxon>
        <taxon>Pseudomonadati</taxon>
        <taxon>Bacteroidota</taxon>
        <taxon>Sphingobacteriia</taxon>
        <taxon>Sphingobacteriales</taxon>
        <taxon>Sphingobacteriaceae</taxon>
        <taxon>Mucilaginibacter</taxon>
    </lineage>
</organism>
<evidence type="ECO:0000313" key="2">
    <source>
        <dbReference type="Proteomes" id="UP000253209"/>
    </source>
</evidence>
<dbReference type="AlphaFoldDB" id="A0A367GQL9"/>
<evidence type="ECO:0008006" key="3">
    <source>
        <dbReference type="Google" id="ProtNLM"/>
    </source>
</evidence>
<dbReference type="SUPFAM" id="SSF101898">
    <property type="entry name" value="NHL repeat"/>
    <property type="match status" value="1"/>
</dbReference>
<accession>A0A367GQL9</accession>
<dbReference type="EMBL" id="QGDC01000003">
    <property type="protein sequence ID" value="RCH55742.1"/>
    <property type="molecule type" value="Genomic_DNA"/>
</dbReference>
<reference evidence="1 2" key="1">
    <citation type="submission" date="2018-05" db="EMBL/GenBank/DDBJ databases">
        <title>Mucilaginibacter hurinus sp. nov., isolated from briquette warehouse soil.</title>
        <authorList>
            <person name="Choi L."/>
        </authorList>
    </citation>
    <scope>NUCLEOTIDE SEQUENCE [LARGE SCALE GENOMIC DNA]</scope>
    <source>
        <strain evidence="1 2">ZR32</strain>
    </source>
</reference>
<dbReference type="Proteomes" id="UP000253209">
    <property type="component" value="Unassembled WGS sequence"/>
</dbReference>
<keyword evidence="2" id="KW-1185">Reference proteome</keyword>
<proteinExistence type="predicted"/>
<evidence type="ECO:0000313" key="1">
    <source>
        <dbReference type="EMBL" id="RCH55742.1"/>
    </source>
</evidence>
<gene>
    <name evidence="1" type="ORF">DJ568_07620</name>
</gene>